<accession>A0A3S5CZZ7</accession>
<dbReference type="Gene3D" id="1.20.1260.20">
    <property type="entry name" value="PPE superfamily"/>
    <property type="match status" value="1"/>
</dbReference>
<dbReference type="Proteomes" id="UP000269998">
    <property type="component" value="Chromosome"/>
</dbReference>
<dbReference type="FunFam" id="1.20.1260.20:FF:000001">
    <property type="entry name" value="PPE family protein PPE41"/>
    <property type="match status" value="1"/>
</dbReference>
<name>A0A3S5CZZ7_9MYCO</name>
<dbReference type="SUPFAM" id="SSF140459">
    <property type="entry name" value="PE/PPE dimer-like"/>
    <property type="match status" value="1"/>
</dbReference>
<organism evidence="4 5">
    <name type="scientific">Mycobacterium basiliense</name>
    <dbReference type="NCBI Taxonomy" id="2094119"/>
    <lineage>
        <taxon>Bacteria</taxon>
        <taxon>Bacillati</taxon>
        <taxon>Actinomycetota</taxon>
        <taxon>Actinomycetes</taxon>
        <taxon>Mycobacteriales</taxon>
        <taxon>Mycobacteriaceae</taxon>
        <taxon>Mycobacterium</taxon>
    </lineage>
</organism>
<feature type="region of interest" description="Disordered" evidence="2">
    <location>
        <begin position="172"/>
        <end position="278"/>
    </location>
</feature>
<dbReference type="GO" id="GO:0052572">
    <property type="term" value="P:response to host immune response"/>
    <property type="evidence" value="ECO:0007669"/>
    <property type="project" value="TreeGrafter"/>
</dbReference>
<dbReference type="InterPro" id="IPR000030">
    <property type="entry name" value="PPE_dom"/>
</dbReference>
<feature type="domain" description="PPE" evidence="3">
    <location>
        <begin position="3"/>
        <end position="165"/>
    </location>
</feature>
<dbReference type="AlphaFoldDB" id="A0A3S5CZZ7"/>
<proteinExistence type="inferred from homology"/>
<gene>
    <name evidence="4" type="ORF">MB901379_03648</name>
</gene>
<dbReference type="PANTHER" id="PTHR46766:SF1">
    <property type="entry name" value="GLUTAMINE-RICH PROTEIN 2"/>
    <property type="match status" value="1"/>
</dbReference>
<feature type="compositionally biased region" description="Pro residues" evidence="2">
    <location>
        <begin position="178"/>
        <end position="270"/>
    </location>
</feature>
<dbReference type="RefSeq" id="WP_158017794.1">
    <property type="nucleotide sequence ID" value="NZ_LR130759.1"/>
</dbReference>
<dbReference type="KEGG" id="mbai:MB901379_03648"/>
<dbReference type="PANTHER" id="PTHR46766">
    <property type="entry name" value="GLUTAMINE-RICH PROTEIN 2"/>
    <property type="match status" value="1"/>
</dbReference>
<reference evidence="5" key="1">
    <citation type="submission" date="2018-02" db="EMBL/GenBank/DDBJ databases">
        <authorList>
            <person name="Seth-Smith MB H."/>
            <person name="Seth-Smith H."/>
        </authorList>
    </citation>
    <scope>NUCLEOTIDE SEQUENCE [LARGE SCALE GENOMIC DNA]</scope>
</reference>
<evidence type="ECO:0000259" key="3">
    <source>
        <dbReference type="Pfam" id="PF00823"/>
    </source>
</evidence>
<evidence type="ECO:0000256" key="2">
    <source>
        <dbReference type="SAM" id="MobiDB-lite"/>
    </source>
</evidence>
<keyword evidence="5" id="KW-1185">Reference proteome</keyword>
<evidence type="ECO:0000256" key="1">
    <source>
        <dbReference type="ARBA" id="ARBA00010652"/>
    </source>
</evidence>
<evidence type="ECO:0000313" key="4">
    <source>
        <dbReference type="EMBL" id="VDM90055.1"/>
    </source>
</evidence>
<evidence type="ECO:0000313" key="5">
    <source>
        <dbReference type="Proteomes" id="UP000269998"/>
    </source>
</evidence>
<dbReference type="Pfam" id="PF00823">
    <property type="entry name" value="PPE"/>
    <property type="match status" value="1"/>
</dbReference>
<sequence length="278" mass="28134">MTYPMLPPETNSALLHEGPGSGPMLGAAAAWAGLANELRSAADSFASVTASLASCAWQGPAAAKMAEAAAPYASWLAAAALHSEGAANQASAVVAAFEGAYAATVAPAVIAVNRAVTTALANTNIFGFNIPAIAAMEAQYEEMWAQDVAAMFGYHIGVSEAWSQLRPLQQLLGHLPGMPKPPGGTPNPTPEPTPTPTPEPTPTPTPEPTPTPTPTPEPTPTPTPTPEPTPTPTPEPAPTPAPEPMPTPTPAPTPEPAPSPTPTEPAPTPAEPRATAIS</sequence>
<dbReference type="InterPro" id="IPR038332">
    <property type="entry name" value="PPE_sf"/>
</dbReference>
<dbReference type="OrthoDB" id="4749881at2"/>
<dbReference type="EMBL" id="LR130759">
    <property type="protein sequence ID" value="VDM90055.1"/>
    <property type="molecule type" value="Genomic_DNA"/>
</dbReference>
<comment type="similarity">
    <text evidence="1">Belongs to the mycobacterial PPE family.</text>
</comment>
<protein>
    <submittedName>
        <fullName evidence="4">Putative PPE family protein PPE42</fullName>
    </submittedName>
</protein>